<evidence type="ECO:0000313" key="1">
    <source>
        <dbReference type="EMBL" id="BBM38314.1"/>
    </source>
</evidence>
<name>A0A510JGB6_9FUSO</name>
<reference evidence="1 2" key="1">
    <citation type="submission" date="2019-07" db="EMBL/GenBank/DDBJ databases">
        <title>Complete Genome Sequence of Leptotrichia hofstadii Strain JCM16775.</title>
        <authorList>
            <person name="Watanabe S."/>
            <person name="Cui L."/>
        </authorList>
    </citation>
    <scope>NUCLEOTIDE SEQUENCE [LARGE SCALE GENOMIC DNA]</scope>
    <source>
        <strain evidence="1 2">JCM16775</strain>
    </source>
</reference>
<dbReference type="Proteomes" id="UP000321892">
    <property type="component" value="Chromosome"/>
</dbReference>
<accession>A0A510JGB6</accession>
<dbReference type="OrthoDB" id="4399984at2"/>
<dbReference type="AlphaFoldDB" id="A0A510JGB6"/>
<protein>
    <submittedName>
        <fullName evidence="1">Uncharacterized protein</fullName>
    </submittedName>
</protein>
<dbReference type="EMBL" id="AP019823">
    <property type="protein sequence ID" value="BBM38314.1"/>
    <property type="molecule type" value="Genomic_DNA"/>
</dbReference>
<dbReference type="KEGG" id="lhf:JCM16775_1022"/>
<gene>
    <name evidence="1" type="ORF">JCM16775_1022</name>
</gene>
<dbReference type="RefSeq" id="WP_026746542.1">
    <property type="nucleotide sequence ID" value="NZ_AP019823.1"/>
</dbReference>
<proteinExistence type="predicted"/>
<organism evidence="1 2">
    <name type="scientific">Leptotrichia hofstadii</name>
    <dbReference type="NCBI Taxonomy" id="157688"/>
    <lineage>
        <taxon>Bacteria</taxon>
        <taxon>Fusobacteriati</taxon>
        <taxon>Fusobacteriota</taxon>
        <taxon>Fusobacteriia</taxon>
        <taxon>Fusobacteriales</taxon>
        <taxon>Leptotrichiaceae</taxon>
        <taxon>Leptotrichia</taxon>
    </lineage>
</organism>
<keyword evidence="2" id="KW-1185">Reference proteome</keyword>
<sequence>MGIFDFFKKNKEEEIPLRIAKDFYFHSVVGKNGDGIARKIVEYFGDKVEEAVDMHKNFVDEDVLSYFEGEDTEKEFPIQDWTRIFRIKLKDGTEINGEIDDSEMAAKYGAGLAEHFSDVNIKDENLKQMLLTQIAFFNCKTKLMATFDFYKSGKKKNEKVKLLDFILGAGKSFDGYPLFSTETLYSPDKKVFVSKKIGTEFKEFTPFIPKELIDNFEMTDEDNARMARSIEKIEADGLPYLENMHTSISEARAVIPDKELIIKRAAAIQMTGIASELYNEMQENAKEKIKEFLEIFEKQYGIKEVLTNEEKNYLEKYADDVRINSEYNWRYECPPVLLWALSLQELTDLSTICNVKGTIEYFMENDLETLMNKAELRSKDEIMDMLDYLYRLNWSAVELRIRPENHNNKKFPYDESIIHFRRLALEWLVQPEKSIEDVEAEMHT</sequence>
<dbReference type="InterPro" id="IPR025368">
    <property type="entry name" value="DUF4272"/>
</dbReference>
<dbReference type="Pfam" id="PF14094">
    <property type="entry name" value="DUF4272"/>
    <property type="match status" value="1"/>
</dbReference>
<evidence type="ECO:0000313" key="2">
    <source>
        <dbReference type="Proteomes" id="UP000321892"/>
    </source>
</evidence>